<dbReference type="AlphaFoldDB" id="A0A1I2L850"/>
<dbReference type="EMBL" id="FONG01000027">
    <property type="protein sequence ID" value="SFF75123.1"/>
    <property type="molecule type" value="Genomic_DNA"/>
</dbReference>
<dbReference type="SUPFAM" id="SSF55781">
    <property type="entry name" value="GAF domain-like"/>
    <property type="match status" value="1"/>
</dbReference>
<dbReference type="PANTHER" id="PTHR43102:SF2">
    <property type="entry name" value="GAF DOMAIN-CONTAINING PROTEIN"/>
    <property type="match status" value="1"/>
</dbReference>
<protein>
    <recommendedName>
        <fullName evidence="1">GAF domain-containing protein</fullName>
    </recommendedName>
</protein>
<accession>A0A1I2L850</accession>
<proteinExistence type="predicted"/>
<sequence length="184" mass="19937">MTTYDPGIGARVFSPDPDDDRRAALLRELGLDVDADPECDEIATDLGEKAAQPWAMVNFFTKDKQHFAGLYVAAGAPPVDRTMARNHGFCPGVVNRPVAMVLPDVCAHPHFRSNVVVDQLGVRTYSGSPLRVPEFGLSLGTVCFIGPEQLPEETADPNLLLVNAIRDEVVGIIRDRARATGLIT</sequence>
<feature type="domain" description="GAF" evidence="1">
    <location>
        <begin position="38"/>
        <end position="150"/>
    </location>
</feature>
<evidence type="ECO:0000313" key="2">
    <source>
        <dbReference type="EMBL" id="SFF75123.1"/>
    </source>
</evidence>
<evidence type="ECO:0000259" key="1">
    <source>
        <dbReference type="Pfam" id="PF01590"/>
    </source>
</evidence>
<dbReference type="PANTHER" id="PTHR43102">
    <property type="entry name" value="SLR1143 PROTEIN"/>
    <property type="match status" value="1"/>
</dbReference>
<keyword evidence="3" id="KW-1185">Reference proteome</keyword>
<name>A0A1I2L850_9ACTN</name>
<evidence type="ECO:0000313" key="3">
    <source>
        <dbReference type="Proteomes" id="UP000199323"/>
    </source>
</evidence>
<dbReference type="Proteomes" id="UP000199323">
    <property type="component" value="Unassembled WGS sequence"/>
</dbReference>
<gene>
    <name evidence="2" type="ORF">SAMN05216251_12749</name>
</gene>
<dbReference type="InterPro" id="IPR003018">
    <property type="entry name" value="GAF"/>
</dbReference>
<dbReference type="RefSeq" id="WP_245796579.1">
    <property type="nucleotide sequence ID" value="NZ_FONG01000027.1"/>
</dbReference>
<dbReference type="Pfam" id="PF01590">
    <property type="entry name" value="GAF"/>
    <property type="match status" value="1"/>
</dbReference>
<reference evidence="2 3" key="1">
    <citation type="submission" date="2016-10" db="EMBL/GenBank/DDBJ databases">
        <authorList>
            <person name="de Groot N.N."/>
        </authorList>
    </citation>
    <scope>NUCLEOTIDE SEQUENCE [LARGE SCALE GENOMIC DNA]</scope>
    <source>
        <strain evidence="2 3">CGMCC 4.3510</strain>
    </source>
</reference>
<dbReference type="STRING" id="380248.SAMN05216251_12749"/>
<organism evidence="2 3">
    <name type="scientific">Actinacidiphila alni</name>
    <dbReference type="NCBI Taxonomy" id="380248"/>
    <lineage>
        <taxon>Bacteria</taxon>
        <taxon>Bacillati</taxon>
        <taxon>Actinomycetota</taxon>
        <taxon>Actinomycetes</taxon>
        <taxon>Kitasatosporales</taxon>
        <taxon>Streptomycetaceae</taxon>
        <taxon>Actinacidiphila</taxon>
    </lineage>
</organism>